<keyword evidence="3" id="KW-1185">Reference proteome</keyword>
<dbReference type="Pfam" id="PF03134">
    <property type="entry name" value="TB2_DP1_HVA22"/>
    <property type="match status" value="1"/>
</dbReference>
<reference evidence="3" key="2">
    <citation type="submission" date="2013-12" db="EMBL/GenBank/DDBJ databases">
        <title>Evolution of pathogenesis and genome organization in the Tremellales.</title>
        <authorList>
            <person name="Cuomo C."/>
            <person name="Litvintseva A."/>
            <person name="Heitman J."/>
            <person name="Chen Y."/>
            <person name="Sun S."/>
            <person name="Springer D."/>
            <person name="Dromer F."/>
            <person name="Young S."/>
            <person name="Zeng Q."/>
            <person name="Chapman S."/>
            <person name="Gujja S."/>
            <person name="Saif S."/>
            <person name="Birren B."/>
        </authorList>
    </citation>
    <scope>NUCLEOTIDE SEQUENCE [LARGE SCALE GENOMIC DNA]</scope>
    <source>
        <strain evidence="3">CBS 10435</strain>
    </source>
</reference>
<dbReference type="OrthoDB" id="2565249at2759"/>
<dbReference type="AlphaFoldDB" id="A0A1B9J0U1"/>
<evidence type="ECO:0000256" key="1">
    <source>
        <dbReference type="SAM" id="MobiDB-lite"/>
    </source>
</evidence>
<feature type="region of interest" description="Disordered" evidence="1">
    <location>
        <begin position="422"/>
        <end position="474"/>
    </location>
</feature>
<gene>
    <name evidence="2" type="ORF">L486_01046</name>
</gene>
<proteinExistence type="predicted"/>
<feature type="compositionally biased region" description="Low complexity" evidence="1">
    <location>
        <begin position="221"/>
        <end position="251"/>
    </location>
</feature>
<feature type="compositionally biased region" description="Polar residues" evidence="1">
    <location>
        <begin position="287"/>
        <end position="299"/>
    </location>
</feature>
<feature type="compositionally biased region" description="Low complexity" evidence="1">
    <location>
        <begin position="193"/>
        <end position="209"/>
    </location>
</feature>
<dbReference type="Proteomes" id="UP000092583">
    <property type="component" value="Unassembled WGS sequence"/>
</dbReference>
<sequence>MTFANKKETYTPSVHKIVNSLSGISDGLNDEKLSRCHSLKYISDHVDRPPSVLAKASLIFGLSVILLNPSDSSSSLTNALGLIPASYNTLQFLGHTESSSNTPGLKKKENLVRKEKLKKWLDYWVIYSTTCIFEKLVGEDLILSVIPLWSALKAGWIVWFLVGLLDDDLENEVRPEPLRLRSRSIIATKDSPFDSSSTSSDDTSVSGGSPYPPSTGVPADTPTETETGSEESSISPEPEPASSESPTAISPGQARELRAELAELDSPPLSRTPDLPKRADRAVTPITGISSNPDSPDTSDVTEHSPQSKRGEQSDSEDTSSGSDETSGSDDSDNSDDVVLPAGTPLDELALAGKKTLELDSSDEEYQDDRNRYRKSSQKMIDVLEKEEGRVAPGSSQDDKHDMKSRGEDLDQCETNIEVAKTSPANTVDIEKTNDDLTKGTDSNETKLAITETPSPARSQGSGAKKSDERPNLDGEVVKLSMEELLTMNGGDQPQCEHTDLIDGGEKDKKEAMRGTPPLMVSRKAGIEKSGADGKED</sequence>
<name>A0A1B9J0U1_9TREE</name>
<protein>
    <recommendedName>
        <fullName evidence="4">Protein YOP1</fullName>
    </recommendedName>
</protein>
<feature type="region of interest" description="Disordered" evidence="1">
    <location>
        <begin position="190"/>
        <end position="409"/>
    </location>
</feature>
<feature type="compositionally biased region" description="Basic and acidic residues" evidence="1">
    <location>
        <begin position="429"/>
        <end position="445"/>
    </location>
</feature>
<reference evidence="2 3" key="1">
    <citation type="submission" date="2013-07" db="EMBL/GenBank/DDBJ databases">
        <title>The Genome Sequence of Kwoniella mangroviensis CBS10435.</title>
        <authorList>
            <consortium name="The Broad Institute Genome Sequencing Platform"/>
            <person name="Cuomo C."/>
            <person name="Litvintseva A."/>
            <person name="Chen Y."/>
            <person name="Heitman J."/>
            <person name="Sun S."/>
            <person name="Springer D."/>
            <person name="Dromer F."/>
            <person name="Young S.K."/>
            <person name="Zeng Q."/>
            <person name="Gargeya S."/>
            <person name="Fitzgerald M."/>
            <person name="Abouelleil A."/>
            <person name="Alvarado L."/>
            <person name="Berlin A.M."/>
            <person name="Chapman S.B."/>
            <person name="Dewar J."/>
            <person name="Goldberg J."/>
            <person name="Griggs A."/>
            <person name="Gujja S."/>
            <person name="Hansen M."/>
            <person name="Howarth C."/>
            <person name="Imamovic A."/>
            <person name="Larimer J."/>
            <person name="McCowan C."/>
            <person name="Murphy C."/>
            <person name="Pearson M."/>
            <person name="Priest M."/>
            <person name="Roberts A."/>
            <person name="Saif S."/>
            <person name="Shea T."/>
            <person name="Sykes S."/>
            <person name="Wortman J."/>
            <person name="Nusbaum C."/>
            <person name="Birren B."/>
        </authorList>
    </citation>
    <scope>NUCLEOTIDE SEQUENCE [LARGE SCALE GENOMIC DNA]</scope>
    <source>
        <strain evidence="2 3">CBS 10435</strain>
    </source>
</reference>
<evidence type="ECO:0000313" key="3">
    <source>
        <dbReference type="Proteomes" id="UP000092583"/>
    </source>
</evidence>
<feature type="compositionally biased region" description="Basic and acidic residues" evidence="1">
    <location>
        <begin position="397"/>
        <end position="409"/>
    </location>
</feature>
<feature type="compositionally biased region" description="Polar residues" evidence="1">
    <location>
        <begin position="452"/>
        <end position="462"/>
    </location>
</feature>
<accession>A0A1B9J0U1</accession>
<dbReference type="EMBL" id="KI669459">
    <property type="protein sequence ID" value="OCF61398.1"/>
    <property type="molecule type" value="Genomic_DNA"/>
</dbReference>
<dbReference type="InterPro" id="IPR004345">
    <property type="entry name" value="TB2_DP1_HVA22"/>
</dbReference>
<feature type="compositionally biased region" description="Acidic residues" evidence="1">
    <location>
        <begin position="327"/>
        <end position="336"/>
    </location>
</feature>
<organism evidence="2 3">
    <name type="scientific">Kwoniella mangroviensis CBS 10435</name>
    <dbReference type="NCBI Taxonomy" id="1331196"/>
    <lineage>
        <taxon>Eukaryota</taxon>
        <taxon>Fungi</taxon>
        <taxon>Dikarya</taxon>
        <taxon>Basidiomycota</taxon>
        <taxon>Agaricomycotina</taxon>
        <taxon>Tremellomycetes</taxon>
        <taxon>Tremellales</taxon>
        <taxon>Cryptococcaceae</taxon>
        <taxon>Kwoniella</taxon>
    </lineage>
</organism>
<feature type="compositionally biased region" description="Basic and acidic residues" evidence="1">
    <location>
        <begin position="465"/>
        <end position="474"/>
    </location>
</feature>
<feature type="compositionally biased region" description="Basic and acidic residues" evidence="1">
    <location>
        <begin position="525"/>
        <end position="537"/>
    </location>
</feature>
<evidence type="ECO:0008006" key="4">
    <source>
        <dbReference type="Google" id="ProtNLM"/>
    </source>
</evidence>
<evidence type="ECO:0000313" key="2">
    <source>
        <dbReference type="EMBL" id="OCF61398.1"/>
    </source>
</evidence>
<feature type="region of interest" description="Disordered" evidence="1">
    <location>
        <begin position="488"/>
        <end position="537"/>
    </location>
</feature>
<feature type="compositionally biased region" description="Basic and acidic residues" evidence="1">
    <location>
        <begin position="495"/>
        <end position="513"/>
    </location>
</feature>